<reference evidence="4 5" key="1">
    <citation type="submission" date="2018-10" db="EMBL/GenBank/DDBJ databases">
        <title>Histidinibacterium lentulum gen. nov., sp. nov., a marine bacterium from the culture broth of Picochlorum sp. 122.</title>
        <authorList>
            <person name="Wang G."/>
        </authorList>
    </citation>
    <scope>NUCLEOTIDE SEQUENCE [LARGE SCALE GENOMIC DNA]</scope>
    <source>
        <strain evidence="4 5">B17</strain>
    </source>
</reference>
<dbReference type="InterPro" id="IPR006143">
    <property type="entry name" value="RND_pump_MFP"/>
</dbReference>
<sequence>MPNARSLRACRPLLPRARPLGIRPEWKSSFFRNSGAGRRTARPKLRPARLQPPDRLLGYAGDRPLTRRWRMQMTARTFAPLAVACLPGALALAGVAQAQVPDPVTCLITPAETADLAFAVEGLVSAVHVSRGDVVAAGDVLAELDASVETVRLELAQARAADRHRIAAAEARRDHLEARADRATRLAANRTMPEAEAAEARMEATVAAEEVAAAEAERALAVIEAREAEARLRQKQLVAPMAGIVTDRALSVGERQQAQGPVLTLARIDALRVEAFPPISYVGSVTVGDTLTVLPEAPVDGAYPAVVTVVDQVFDAATGTFGIVLEIDNSDLSLPAGLRCELVFDPPS</sequence>
<dbReference type="EMBL" id="RDRB01000007">
    <property type="protein sequence ID" value="ROT99429.1"/>
    <property type="molecule type" value="Genomic_DNA"/>
</dbReference>
<comment type="similarity">
    <text evidence="1">Belongs to the membrane fusion protein (MFP) (TC 8.A.1) family.</text>
</comment>
<keyword evidence="3" id="KW-0472">Membrane</keyword>
<dbReference type="AlphaFoldDB" id="A0A3N2QWB5"/>
<dbReference type="NCBIfam" id="TIGR01730">
    <property type="entry name" value="RND_mfp"/>
    <property type="match status" value="1"/>
</dbReference>
<keyword evidence="3" id="KW-0812">Transmembrane</keyword>
<evidence type="ECO:0000256" key="3">
    <source>
        <dbReference type="SAM" id="Phobius"/>
    </source>
</evidence>
<organism evidence="4 5">
    <name type="scientific">Histidinibacterium lentulum</name>
    <dbReference type="NCBI Taxonomy" id="2480588"/>
    <lineage>
        <taxon>Bacteria</taxon>
        <taxon>Pseudomonadati</taxon>
        <taxon>Pseudomonadota</taxon>
        <taxon>Alphaproteobacteria</taxon>
        <taxon>Rhodobacterales</taxon>
        <taxon>Paracoccaceae</taxon>
        <taxon>Histidinibacterium</taxon>
    </lineage>
</organism>
<keyword evidence="2" id="KW-0175">Coiled coil</keyword>
<dbReference type="Proteomes" id="UP000268016">
    <property type="component" value="Unassembled WGS sequence"/>
</dbReference>
<protein>
    <submittedName>
        <fullName evidence="4">Efflux RND transporter periplasmic adaptor subunit</fullName>
    </submittedName>
</protein>
<keyword evidence="3" id="KW-1133">Transmembrane helix</keyword>
<feature type="transmembrane region" description="Helical" evidence="3">
    <location>
        <begin position="77"/>
        <end position="96"/>
    </location>
</feature>
<name>A0A3N2QWB5_9RHOB</name>
<dbReference type="Gene3D" id="2.40.30.170">
    <property type="match status" value="1"/>
</dbReference>
<gene>
    <name evidence="4" type="ORF">EAT49_14515</name>
</gene>
<evidence type="ECO:0000256" key="1">
    <source>
        <dbReference type="ARBA" id="ARBA00009477"/>
    </source>
</evidence>
<proteinExistence type="inferred from homology"/>
<feature type="coiled-coil region" evidence="2">
    <location>
        <begin position="141"/>
        <end position="233"/>
    </location>
</feature>
<dbReference type="Gene3D" id="1.10.287.470">
    <property type="entry name" value="Helix hairpin bin"/>
    <property type="match status" value="1"/>
</dbReference>
<evidence type="ECO:0000313" key="4">
    <source>
        <dbReference type="EMBL" id="ROT99429.1"/>
    </source>
</evidence>
<dbReference type="OrthoDB" id="9791520at2"/>
<dbReference type="GO" id="GO:0015562">
    <property type="term" value="F:efflux transmembrane transporter activity"/>
    <property type="evidence" value="ECO:0007669"/>
    <property type="project" value="TreeGrafter"/>
</dbReference>
<accession>A0A3N2QWB5</accession>
<evidence type="ECO:0000313" key="5">
    <source>
        <dbReference type="Proteomes" id="UP000268016"/>
    </source>
</evidence>
<evidence type="ECO:0000256" key="2">
    <source>
        <dbReference type="SAM" id="Coils"/>
    </source>
</evidence>
<dbReference type="GO" id="GO:1990281">
    <property type="term" value="C:efflux pump complex"/>
    <property type="evidence" value="ECO:0007669"/>
    <property type="project" value="TreeGrafter"/>
</dbReference>
<keyword evidence="5" id="KW-1185">Reference proteome</keyword>
<dbReference type="Gene3D" id="2.40.50.100">
    <property type="match status" value="1"/>
</dbReference>
<comment type="caution">
    <text evidence="4">The sequence shown here is derived from an EMBL/GenBank/DDBJ whole genome shotgun (WGS) entry which is preliminary data.</text>
</comment>
<dbReference type="SUPFAM" id="SSF111369">
    <property type="entry name" value="HlyD-like secretion proteins"/>
    <property type="match status" value="1"/>
</dbReference>
<dbReference type="PANTHER" id="PTHR30469">
    <property type="entry name" value="MULTIDRUG RESISTANCE PROTEIN MDTA"/>
    <property type="match status" value="1"/>
</dbReference>